<keyword evidence="1 5" id="KW-0808">Transferase</keyword>
<protein>
    <submittedName>
        <fullName evidence="5">Alanine acetyltransferase</fullName>
    </submittedName>
</protein>
<comment type="caution">
    <text evidence="5">The sequence shown here is derived from an EMBL/GenBank/DDBJ whole genome shotgun (WGS) entry which is preliminary data.</text>
</comment>
<comment type="similarity">
    <text evidence="3">Belongs to the acetyltransferase family. RimJ subfamily.</text>
</comment>
<dbReference type="Gene3D" id="3.40.630.30">
    <property type="match status" value="1"/>
</dbReference>
<dbReference type="Proteomes" id="UP000030437">
    <property type="component" value="Unassembled WGS sequence"/>
</dbReference>
<dbReference type="InterPro" id="IPR000182">
    <property type="entry name" value="GNAT_dom"/>
</dbReference>
<name>A0A0A3IUB3_9BACI</name>
<dbReference type="PANTHER" id="PTHR43792">
    <property type="entry name" value="GNAT FAMILY, PUTATIVE (AFU_ORTHOLOGUE AFUA_3G00765)-RELATED-RELATED"/>
    <property type="match status" value="1"/>
</dbReference>
<evidence type="ECO:0000256" key="3">
    <source>
        <dbReference type="ARBA" id="ARBA00038502"/>
    </source>
</evidence>
<dbReference type="GO" id="GO:0008999">
    <property type="term" value="F:protein-N-terminal-alanine acetyltransferase activity"/>
    <property type="evidence" value="ECO:0007669"/>
    <property type="project" value="TreeGrafter"/>
</dbReference>
<accession>A0A0A3IUB3</accession>
<keyword evidence="6" id="KW-1185">Reference proteome</keyword>
<evidence type="ECO:0000313" key="6">
    <source>
        <dbReference type="Proteomes" id="UP000030437"/>
    </source>
</evidence>
<dbReference type="RefSeq" id="WP_052124725.1">
    <property type="nucleotide sequence ID" value="NZ_AVCX01000013.1"/>
</dbReference>
<evidence type="ECO:0000259" key="4">
    <source>
        <dbReference type="PROSITE" id="PS51186"/>
    </source>
</evidence>
<dbReference type="PANTHER" id="PTHR43792:SF8">
    <property type="entry name" value="[RIBOSOMAL PROTEIN US5]-ALANINE N-ACETYLTRANSFERASE"/>
    <property type="match status" value="1"/>
</dbReference>
<dbReference type="InterPro" id="IPR016181">
    <property type="entry name" value="Acyl_CoA_acyltransferase"/>
</dbReference>
<feature type="domain" description="N-acetyltransferase" evidence="4">
    <location>
        <begin position="27"/>
        <end position="194"/>
    </location>
</feature>
<reference evidence="5 6" key="1">
    <citation type="submission" date="2014-02" db="EMBL/GenBank/DDBJ databases">
        <title>Draft genome sequence of Lysinibacillus odysseyi NBRC 100172.</title>
        <authorList>
            <person name="Zhang F."/>
            <person name="Wang G."/>
            <person name="Zhang L."/>
        </authorList>
    </citation>
    <scope>NUCLEOTIDE SEQUENCE [LARGE SCALE GENOMIC DNA]</scope>
    <source>
        <strain evidence="5 6">NBRC 100172</strain>
    </source>
</reference>
<gene>
    <name evidence="5" type="ORF">CD32_04795</name>
</gene>
<evidence type="ECO:0000256" key="1">
    <source>
        <dbReference type="ARBA" id="ARBA00022679"/>
    </source>
</evidence>
<dbReference type="EMBL" id="JPVP01000049">
    <property type="protein sequence ID" value="KGR87050.1"/>
    <property type="molecule type" value="Genomic_DNA"/>
</dbReference>
<dbReference type="PROSITE" id="PS51186">
    <property type="entry name" value="GNAT"/>
    <property type="match status" value="1"/>
</dbReference>
<organism evidence="5 6">
    <name type="scientific">Lysinibacillus odysseyi 34hs-1 = NBRC 100172</name>
    <dbReference type="NCBI Taxonomy" id="1220589"/>
    <lineage>
        <taxon>Bacteria</taxon>
        <taxon>Bacillati</taxon>
        <taxon>Bacillota</taxon>
        <taxon>Bacilli</taxon>
        <taxon>Bacillales</taxon>
        <taxon>Bacillaceae</taxon>
        <taxon>Lysinibacillus</taxon>
    </lineage>
</organism>
<dbReference type="Pfam" id="PF13302">
    <property type="entry name" value="Acetyltransf_3"/>
    <property type="match status" value="1"/>
</dbReference>
<evidence type="ECO:0000256" key="2">
    <source>
        <dbReference type="ARBA" id="ARBA00023315"/>
    </source>
</evidence>
<evidence type="ECO:0000313" key="5">
    <source>
        <dbReference type="EMBL" id="KGR87050.1"/>
    </source>
</evidence>
<proteinExistence type="inferred from homology"/>
<dbReference type="STRING" id="1220589.CD32_04795"/>
<sequence length="204" mass="23723">MLKSLFSLFRKKGDRVVRLDGEKCNLQTFSESDAKDLAALLLNNKHFWSTYEPIHRDEFYTEEAQYKKILEGIQLLALNREFSFGIYDKESNQLVGHISLYAIKRMPYSSAFIGYSMDKNFVGRGMATEAVKLVVDFAFTSLKLHRVEAYIAPENTPSIRVVEKAAFVREGLLRKLLYINGEWVDHYMYAILQEDYLQQKKRLG</sequence>
<dbReference type="OrthoDB" id="9795206at2"/>
<dbReference type="InterPro" id="IPR051531">
    <property type="entry name" value="N-acetyltransferase"/>
</dbReference>
<dbReference type="AlphaFoldDB" id="A0A0A3IUB3"/>
<dbReference type="eggNOG" id="COG1670">
    <property type="taxonomic scope" value="Bacteria"/>
</dbReference>
<dbReference type="GO" id="GO:0005737">
    <property type="term" value="C:cytoplasm"/>
    <property type="evidence" value="ECO:0007669"/>
    <property type="project" value="TreeGrafter"/>
</dbReference>
<dbReference type="SUPFAM" id="SSF55729">
    <property type="entry name" value="Acyl-CoA N-acyltransferases (Nat)"/>
    <property type="match status" value="1"/>
</dbReference>
<keyword evidence="2" id="KW-0012">Acyltransferase</keyword>